<dbReference type="PANTHER" id="PTHR35344:SF4">
    <property type="entry name" value="GAS VESICLE PROTEIN A1"/>
    <property type="match status" value="1"/>
</dbReference>
<dbReference type="AlphaFoldDB" id="A0A243SB33"/>
<dbReference type="Proteomes" id="UP000195105">
    <property type="component" value="Unassembled WGS sequence"/>
</dbReference>
<reference evidence="5 6" key="1">
    <citation type="submission" date="2017-05" db="EMBL/GenBank/DDBJ databases">
        <title>Biotechnological potential of actinobacteria isolated from South African environments.</title>
        <authorList>
            <person name="Le Roes-Hill M."/>
            <person name="Prins A."/>
            <person name="Durrell K.A."/>
        </authorList>
    </citation>
    <scope>NUCLEOTIDE SEQUENCE [LARGE SCALE GENOMIC DNA]</scope>
    <source>
        <strain evidence="5 6">HMC13</strain>
    </source>
</reference>
<evidence type="ECO:0000313" key="6">
    <source>
        <dbReference type="Proteomes" id="UP000195105"/>
    </source>
</evidence>
<dbReference type="InterPro" id="IPR050530">
    <property type="entry name" value="GvpA"/>
</dbReference>
<dbReference type="GO" id="GO:0031411">
    <property type="term" value="C:gas vesicle"/>
    <property type="evidence" value="ECO:0007669"/>
    <property type="project" value="UniProtKB-SubCell"/>
</dbReference>
<comment type="caution">
    <text evidence="5">The sequence shown here is derived from an EMBL/GenBank/DDBJ whole genome shotgun (WGS) entry which is preliminary data.</text>
</comment>
<dbReference type="Pfam" id="PF00741">
    <property type="entry name" value="Gas_vesicle"/>
    <property type="match status" value="1"/>
</dbReference>
<comment type="subcellular location">
    <subcellularLocation>
        <location evidence="2">Gas vesicle</location>
    </subcellularLocation>
</comment>
<dbReference type="RefSeq" id="WP_086598952.1">
    <property type="nucleotide sequence ID" value="NZ_NGFN01000003.1"/>
</dbReference>
<dbReference type="EMBL" id="NGFN01000003">
    <property type="protein sequence ID" value="OUD04994.1"/>
    <property type="molecule type" value="Genomic_DNA"/>
</dbReference>
<dbReference type="GO" id="GO:0012506">
    <property type="term" value="C:vesicle membrane"/>
    <property type="evidence" value="ECO:0007669"/>
    <property type="project" value="InterPro"/>
</dbReference>
<evidence type="ECO:0000256" key="4">
    <source>
        <dbReference type="SAM" id="Coils"/>
    </source>
</evidence>
<evidence type="ECO:0000256" key="3">
    <source>
        <dbReference type="ARBA" id="ARBA00035646"/>
    </source>
</evidence>
<keyword evidence="4" id="KW-0175">Coiled coil</keyword>
<keyword evidence="1" id="KW-0304">Gas vesicle</keyword>
<keyword evidence="6" id="KW-1185">Reference proteome</keyword>
<organism evidence="5 6">
    <name type="scientific">Streptomyces swartbergensis</name>
    <dbReference type="NCBI Taxonomy" id="487165"/>
    <lineage>
        <taxon>Bacteria</taxon>
        <taxon>Bacillati</taxon>
        <taxon>Actinomycetota</taxon>
        <taxon>Actinomycetes</taxon>
        <taxon>Kitasatosporales</taxon>
        <taxon>Streptomycetaceae</taxon>
        <taxon>Streptomyces</taxon>
    </lineage>
</organism>
<sequence>MTTPSRMPEPYGHGSGANLADILERVLDKGIVIAGDIRINLLDIELLTIKLRLIVASVDKAKEMGIDWWETDPALSSRARRDELTRENAELRERLARLEELEPSRAQEKEAP</sequence>
<name>A0A243SB33_9ACTN</name>
<feature type="coiled-coil region" evidence="4">
    <location>
        <begin position="74"/>
        <end position="101"/>
    </location>
</feature>
<dbReference type="InterPro" id="IPR018493">
    <property type="entry name" value="GvpA-like_CS"/>
</dbReference>
<evidence type="ECO:0000256" key="1">
    <source>
        <dbReference type="ARBA" id="ARBA00022987"/>
    </source>
</evidence>
<accession>A0A243SB33</accession>
<dbReference type="PANTHER" id="PTHR35344">
    <property type="entry name" value="GAS VESICLE STRUCTURAL PROTEIN 2-RELATED"/>
    <property type="match status" value="1"/>
</dbReference>
<gene>
    <name evidence="5" type="ORF">CA983_01025</name>
</gene>
<dbReference type="InterPro" id="IPR000638">
    <property type="entry name" value="Gas-vesicle_GvpA-like"/>
</dbReference>
<dbReference type="GO" id="GO:0005198">
    <property type="term" value="F:structural molecule activity"/>
    <property type="evidence" value="ECO:0007669"/>
    <property type="project" value="InterPro"/>
</dbReference>
<comment type="similarity">
    <text evidence="3">Belongs to the gas vesicle GvpA family.</text>
</comment>
<proteinExistence type="inferred from homology"/>
<protein>
    <submittedName>
        <fullName evidence="5">Gas vesicle protein</fullName>
    </submittedName>
</protein>
<evidence type="ECO:0000256" key="2">
    <source>
        <dbReference type="ARBA" id="ARBA00035108"/>
    </source>
</evidence>
<dbReference type="PROSITE" id="PS00234">
    <property type="entry name" value="GAS_VESICLE_A_1"/>
    <property type="match status" value="1"/>
</dbReference>
<evidence type="ECO:0000313" key="5">
    <source>
        <dbReference type="EMBL" id="OUD04994.1"/>
    </source>
</evidence>